<dbReference type="Pfam" id="PF00849">
    <property type="entry name" value="PseudoU_synth_2"/>
    <property type="match status" value="1"/>
</dbReference>
<dbReference type="Gene3D" id="3.30.70.580">
    <property type="entry name" value="Pseudouridine synthase I, catalytic domain, N-terminal subdomain"/>
    <property type="match status" value="1"/>
</dbReference>
<dbReference type="SUPFAM" id="SSF55120">
    <property type="entry name" value="Pseudouridine synthase"/>
    <property type="match status" value="1"/>
</dbReference>
<dbReference type="PANTHER" id="PTHR47683">
    <property type="entry name" value="PSEUDOURIDINE SYNTHASE FAMILY PROTEIN-RELATED"/>
    <property type="match status" value="1"/>
</dbReference>
<dbReference type="KEGG" id="minf:MESINF_1800"/>
<dbReference type="SUPFAM" id="SSF55174">
    <property type="entry name" value="Alpha-L RNA-binding motif"/>
    <property type="match status" value="1"/>
</dbReference>
<evidence type="ECO:0000256" key="1">
    <source>
        <dbReference type="ARBA" id="ARBA00023235"/>
    </source>
</evidence>
<dbReference type="CDD" id="cd00165">
    <property type="entry name" value="S4"/>
    <property type="match status" value="1"/>
</dbReference>
<gene>
    <name evidence="4" type="ORF">MESINF_1800</name>
</gene>
<evidence type="ECO:0000313" key="4">
    <source>
        <dbReference type="EMBL" id="SSC13244.1"/>
    </source>
</evidence>
<organism evidence="4 5">
    <name type="scientific">Mesotoga infera</name>
    <dbReference type="NCBI Taxonomy" id="1236046"/>
    <lineage>
        <taxon>Bacteria</taxon>
        <taxon>Thermotogati</taxon>
        <taxon>Thermotogota</taxon>
        <taxon>Thermotogae</taxon>
        <taxon>Kosmotogales</taxon>
        <taxon>Kosmotogaceae</taxon>
        <taxon>Mesotoga</taxon>
    </lineage>
</organism>
<dbReference type="RefSeq" id="WP_231936686.1">
    <property type="nucleotide sequence ID" value="NZ_LS974202.1"/>
</dbReference>
<dbReference type="AlphaFoldDB" id="A0A7Z7LGU3"/>
<keyword evidence="5" id="KW-1185">Reference proteome</keyword>
<dbReference type="GO" id="GO:0001522">
    <property type="term" value="P:pseudouridine synthesis"/>
    <property type="evidence" value="ECO:0007669"/>
    <property type="project" value="InterPro"/>
</dbReference>
<dbReference type="Gene3D" id="3.30.70.1560">
    <property type="entry name" value="Alpha-L RNA-binding motif"/>
    <property type="match status" value="1"/>
</dbReference>
<sequence length="212" mass="23309">MIKSGKVSVDGMIVRDPSLHVEENASVVLDGKRVVVFGMIYIMMNKPAGYVCSREKSEGPSVFDLVKERFSHDLSVAGRLDRDSTGLTLLSNDGQFVHHVISPKKAIEKEYLVQTVKPLTPEQIEAMSGGLLIGRGEFSKPVRVRVMGESSIEITLTEGRFHEIKRLVKASGNEVRALHRSRIGGLSLPESMKPGEWIDIGENALKKITGAK</sequence>
<dbReference type="Gene3D" id="3.10.290.10">
    <property type="entry name" value="RNA-binding S4 domain"/>
    <property type="match status" value="1"/>
</dbReference>
<dbReference type="GO" id="GO:0009982">
    <property type="term" value="F:pseudouridine synthase activity"/>
    <property type="evidence" value="ECO:0007669"/>
    <property type="project" value="InterPro"/>
</dbReference>
<evidence type="ECO:0000313" key="5">
    <source>
        <dbReference type="Proteomes" id="UP000250796"/>
    </source>
</evidence>
<keyword evidence="1 4" id="KW-0413">Isomerase</keyword>
<proteinExistence type="predicted"/>
<dbReference type="InterPro" id="IPR020103">
    <property type="entry name" value="PsdUridine_synth_cat_dom_sf"/>
</dbReference>
<dbReference type="InterPro" id="IPR036986">
    <property type="entry name" value="S4_RNA-bd_sf"/>
</dbReference>
<protein>
    <submittedName>
        <fullName evidence="4">Pseudouridine synthase</fullName>
        <ecNumber evidence="4">5.4.99.-</ecNumber>
    </submittedName>
</protein>
<dbReference type="GO" id="GO:0003723">
    <property type="term" value="F:RNA binding"/>
    <property type="evidence" value="ECO:0007669"/>
    <property type="project" value="UniProtKB-KW"/>
</dbReference>
<evidence type="ECO:0000259" key="3">
    <source>
        <dbReference type="Pfam" id="PF00849"/>
    </source>
</evidence>
<dbReference type="NCBIfam" id="TIGR00093">
    <property type="entry name" value="pseudouridine synthase"/>
    <property type="match status" value="1"/>
</dbReference>
<dbReference type="PANTHER" id="PTHR47683:SF4">
    <property type="entry name" value="PSEUDOURIDINE SYNTHASE"/>
    <property type="match status" value="1"/>
</dbReference>
<name>A0A7Z7LGU3_9BACT</name>
<reference evidence="4 5" key="1">
    <citation type="submission" date="2017-01" db="EMBL/GenBank/DDBJ databases">
        <authorList>
            <person name="Erauso G."/>
        </authorList>
    </citation>
    <scope>NUCLEOTIDE SEQUENCE [LARGE SCALE GENOMIC DNA]</scope>
    <source>
        <strain evidence="4">MESINF1</strain>
    </source>
</reference>
<dbReference type="InterPro" id="IPR006145">
    <property type="entry name" value="PsdUridine_synth_RsuA/RluA"/>
</dbReference>
<dbReference type="EMBL" id="LS974202">
    <property type="protein sequence ID" value="SSC13244.1"/>
    <property type="molecule type" value="Genomic_DNA"/>
</dbReference>
<dbReference type="InterPro" id="IPR042092">
    <property type="entry name" value="PsdUridine_s_RsuA/RluB/E/F_cat"/>
</dbReference>
<dbReference type="GO" id="GO:0140098">
    <property type="term" value="F:catalytic activity, acting on RNA"/>
    <property type="evidence" value="ECO:0007669"/>
    <property type="project" value="UniProtKB-ARBA"/>
</dbReference>
<dbReference type="InterPro" id="IPR020094">
    <property type="entry name" value="TruA/RsuA/RluB/E/F_N"/>
</dbReference>
<dbReference type="EC" id="5.4.99.-" evidence="4"/>
<feature type="domain" description="Pseudouridine synthase RsuA/RluA-like" evidence="3">
    <location>
        <begin position="41"/>
        <end position="168"/>
    </location>
</feature>
<dbReference type="GO" id="GO:0006396">
    <property type="term" value="P:RNA processing"/>
    <property type="evidence" value="ECO:0007669"/>
    <property type="project" value="UniProtKB-ARBA"/>
</dbReference>
<dbReference type="CDD" id="cd02553">
    <property type="entry name" value="PseudoU_synth_RsuA"/>
    <property type="match status" value="1"/>
</dbReference>
<dbReference type="InterPro" id="IPR050343">
    <property type="entry name" value="RsuA_PseudoU_synthase"/>
</dbReference>
<dbReference type="PROSITE" id="PS50889">
    <property type="entry name" value="S4"/>
    <property type="match status" value="1"/>
</dbReference>
<dbReference type="InterPro" id="IPR000748">
    <property type="entry name" value="PsdUridine_synth_RsuA/RluB/E/F"/>
</dbReference>
<evidence type="ECO:0000256" key="2">
    <source>
        <dbReference type="PROSITE-ProRule" id="PRU00182"/>
    </source>
</evidence>
<dbReference type="Proteomes" id="UP000250796">
    <property type="component" value="Chromosome MESINF"/>
</dbReference>
<accession>A0A7Z7LGU3</accession>
<keyword evidence="2" id="KW-0694">RNA-binding</keyword>